<dbReference type="InterPro" id="IPR052170">
    <property type="entry name" value="M29_Exopeptidase"/>
</dbReference>
<dbReference type="PANTHER" id="PTHR34448:SF1">
    <property type="entry name" value="BLL6088 PROTEIN"/>
    <property type="match status" value="1"/>
</dbReference>
<dbReference type="EMBL" id="BARU01006666">
    <property type="protein sequence ID" value="GAH35201.1"/>
    <property type="molecule type" value="Genomic_DNA"/>
</dbReference>
<name>X1EP87_9ZZZZ</name>
<feature type="non-terminal residue" evidence="2">
    <location>
        <position position="1"/>
    </location>
</feature>
<evidence type="ECO:0008006" key="3">
    <source>
        <dbReference type="Google" id="ProtNLM"/>
    </source>
</evidence>
<dbReference type="InterPro" id="IPR058739">
    <property type="entry name" value="NicX"/>
</dbReference>
<proteinExistence type="predicted"/>
<dbReference type="Pfam" id="PF26233">
    <property type="entry name" value="NicX"/>
    <property type="match status" value="1"/>
</dbReference>
<dbReference type="AlphaFoldDB" id="X1EP87"/>
<comment type="caution">
    <text evidence="2">The sequence shown here is derived from an EMBL/GenBank/DDBJ whole genome shotgun (WGS) entry which is preliminary data.</text>
</comment>
<keyword evidence="1" id="KW-0479">Metal-binding</keyword>
<accession>X1EP87</accession>
<evidence type="ECO:0000313" key="2">
    <source>
        <dbReference type="EMBL" id="GAH35201.1"/>
    </source>
</evidence>
<dbReference type="SUPFAM" id="SSF144052">
    <property type="entry name" value="Thermophilic metalloprotease-like"/>
    <property type="match status" value="1"/>
</dbReference>
<dbReference type="PANTHER" id="PTHR34448">
    <property type="entry name" value="AMINOPEPTIDASE"/>
    <property type="match status" value="1"/>
</dbReference>
<sequence length="124" mass="12817">VAVVDLTMAGIGIVERPIKMVIRDDYVVEISGGAEAETLSGLLKGEGAKNIAELGIGTNEKAIASGSPLEDEKVIGTVHVGIGDNRSLGGNVEAPVHLDGIMKNPTLEIDGRIVIDAGNLEVTF</sequence>
<organism evidence="2">
    <name type="scientific">marine sediment metagenome</name>
    <dbReference type="NCBI Taxonomy" id="412755"/>
    <lineage>
        <taxon>unclassified sequences</taxon>
        <taxon>metagenomes</taxon>
        <taxon>ecological metagenomes</taxon>
    </lineage>
</organism>
<gene>
    <name evidence="2" type="ORF">S03H2_13129</name>
</gene>
<evidence type="ECO:0000256" key="1">
    <source>
        <dbReference type="ARBA" id="ARBA00022723"/>
    </source>
</evidence>
<reference evidence="2" key="1">
    <citation type="journal article" date="2014" name="Front. Microbiol.">
        <title>High frequency of phylogenetically diverse reductive dehalogenase-homologous genes in deep subseafloor sedimentary metagenomes.</title>
        <authorList>
            <person name="Kawai M."/>
            <person name="Futagami T."/>
            <person name="Toyoda A."/>
            <person name="Takaki Y."/>
            <person name="Nishi S."/>
            <person name="Hori S."/>
            <person name="Arai W."/>
            <person name="Tsubouchi T."/>
            <person name="Morono Y."/>
            <person name="Uchiyama I."/>
            <person name="Ito T."/>
            <person name="Fujiyama A."/>
            <person name="Inagaki F."/>
            <person name="Takami H."/>
        </authorList>
    </citation>
    <scope>NUCLEOTIDE SEQUENCE</scope>
    <source>
        <strain evidence="2">Expedition CK06-06</strain>
    </source>
</reference>
<protein>
    <recommendedName>
        <fullName evidence="3">Leucyl aminopeptidase</fullName>
    </recommendedName>
</protein>
<dbReference type="GO" id="GO:0046872">
    <property type="term" value="F:metal ion binding"/>
    <property type="evidence" value="ECO:0007669"/>
    <property type="project" value="UniProtKB-KW"/>
</dbReference>